<evidence type="ECO:0008006" key="12">
    <source>
        <dbReference type="Google" id="ProtNLM"/>
    </source>
</evidence>
<feature type="region of interest" description="Disordered" evidence="7">
    <location>
        <begin position="1"/>
        <end position="26"/>
    </location>
</feature>
<dbReference type="InterPro" id="IPR036388">
    <property type="entry name" value="WH-like_DNA-bd_sf"/>
</dbReference>
<dbReference type="InterPro" id="IPR046347">
    <property type="entry name" value="bZIP_sf"/>
</dbReference>
<keyword evidence="2" id="KW-0805">Transcription regulation</keyword>
<keyword evidence="5 6" id="KW-0539">Nucleus</keyword>
<evidence type="ECO:0000313" key="11">
    <source>
        <dbReference type="Proteomes" id="UP000256645"/>
    </source>
</evidence>
<comment type="caution">
    <text evidence="10">The sequence shown here is derived from an EMBL/GenBank/DDBJ whole genome shotgun (WGS) entry which is preliminary data.</text>
</comment>
<feature type="region of interest" description="Disordered" evidence="7">
    <location>
        <begin position="222"/>
        <end position="282"/>
    </location>
</feature>
<dbReference type="PANTHER" id="PTHR45881:SF1">
    <property type="entry name" value="FORK HEAD PROTEIN HOMOLOG 2"/>
    <property type="match status" value="1"/>
</dbReference>
<evidence type="ECO:0000256" key="2">
    <source>
        <dbReference type="ARBA" id="ARBA00023015"/>
    </source>
</evidence>
<feature type="DNA-binding region" description="Fork-head" evidence="6">
    <location>
        <begin position="588"/>
        <end position="686"/>
    </location>
</feature>
<dbReference type="CDD" id="cd00059">
    <property type="entry name" value="FH_FOX"/>
    <property type="match status" value="1"/>
</dbReference>
<evidence type="ECO:0000313" key="10">
    <source>
        <dbReference type="EMBL" id="RDW66392.1"/>
    </source>
</evidence>
<dbReference type="Gene3D" id="1.10.10.10">
    <property type="entry name" value="Winged helix-like DNA-binding domain superfamily/Winged helix DNA-binding domain"/>
    <property type="match status" value="1"/>
</dbReference>
<feature type="compositionally biased region" description="Basic and acidic residues" evidence="7">
    <location>
        <begin position="514"/>
        <end position="524"/>
    </location>
</feature>
<feature type="compositionally biased region" description="Polar residues" evidence="7">
    <location>
        <begin position="123"/>
        <end position="140"/>
    </location>
</feature>
<evidence type="ECO:0000256" key="7">
    <source>
        <dbReference type="SAM" id="MobiDB-lite"/>
    </source>
</evidence>
<dbReference type="InterPro" id="IPR036390">
    <property type="entry name" value="WH_DNA-bd_sf"/>
</dbReference>
<feature type="compositionally biased region" description="Basic and acidic residues" evidence="7">
    <location>
        <begin position="150"/>
        <end position="179"/>
    </location>
</feature>
<sequence>MFKPLNASVSGANVNKDGRTSLPTMRQTADIDSTREYFEVCESPANGSGSAEVGESYINTNTTVQLLVSENRSQIERSRKDSRSASHESSREREVDDGERELLGTGITSKPYKRKSPVYGSPDINQPRRSVTGEESTGEPSSPHRRKRAKTEDEKEQRRLERLLSNRLAAEKSRERKRKEFEALKAEKEDVERKNQDLEMRLAEIEARVALGQGDREFFQVVEESEPPKPDPILGEQSNGSRDDLAKEWQELRKRSEALEQERREVESRRVQDNTESATINPGDENIWRLEEKRLIQEHNAKMEQMLADHKRREDEIRQSSHEDTKSIVAERDQHAVKLVNLLHQKDGELAQKDQHIQDLQKIADLKTEALRAAEAHFATREDLLKTLVSSLDGAVKGKDDAIATLEATVRAKKGEIELLRLELHTRNNTIGQADQAEVAGKAQPEASHVQSTDPAVALPKSLELAPPAKKSSSPSPSTQLFGSRPDHARRNTSDSAATGDEIVVASRTSIASESHRIESREPDDSGDAEGSDLRTSVGARKRSSSRRITDSPITAAPRKGLKVRNREKKDKEAEEEFEEIKHDDGSKPGHSYTQLIGMAIVESPDRQLRLAEIYKWISDTYSFYSVDAPLRKDWKNAIRSTLSTNKKFIRQWRPGEDPGKGSYWGIQEGEDEEFIGRPIYIKARSSWHRVGKMKKSAPS</sequence>
<dbReference type="PANTHER" id="PTHR45881">
    <property type="entry name" value="CHECKPOINT SUPPRESSOR 1-LIKE, ISOFORM A-RELATED"/>
    <property type="match status" value="1"/>
</dbReference>
<keyword evidence="3 6" id="KW-0238">DNA-binding</keyword>
<dbReference type="SMART" id="SM00339">
    <property type="entry name" value="FH"/>
    <property type="match status" value="1"/>
</dbReference>
<dbReference type="Pfam" id="PF00250">
    <property type="entry name" value="Forkhead"/>
    <property type="match status" value="1"/>
</dbReference>
<reference evidence="10 11" key="1">
    <citation type="journal article" date="2018" name="IMA Fungus">
        <title>IMA Genome-F 9: Draft genome sequence of Annulohypoxylon stygium, Aspergillus mulundensis, Berkeleyomyces basicola (syn. Thielaviopsis basicola), Ceratocystis smalleyi, two Cercospora beticola strains, Coleophoma cylindrospora, Fusarium fracticaudum, Phialophora cf. hyalina, and Morchella septimelata.</title>
        <authorList>
            <person name="Wingfield B.D."/>
            <person name="Bills G.F."/>
            <person name="Dong Y."/>
            <person name="Huang W."/>
            <person name="Nel W.J."/>
            <person name="Swalarsk-Parry B.S."/>
            <person name="Vaghefi N."/>
            <person name="Wilken P.M."/>
            <person name="An Z."/>
            <person name="de Beer Z.W."/>
            <person name="De Vos L."/>
            <person name="Chen L."/>
            <person name="Duong T.A."/>
            <person name="Gao Y."/>
            <person name="Hammerbacher A."/>
            <person name="Kikkert J.R."/>
            <person name="Li Y."/>
            <person name="Li H."/>
            <person name="Li K."/>
            <person name="Li Q."/>
            <person name="Liu X."/>
            <person name="Ma X."/>
            <person name="Naidoo K."/>
            <person name="Pethybridge S.J."/>
            <person name="Sun J."/>
            <person name="Steenkamp E.T."/>
            <person name="van der Nest M.A."/>
            <person name="van Wyk S."/>
            <person name="Wingfield M.J."/>
            <person name="Xiong C."/>
            <person name="Yue Q."/>
            <person name="Zhang X."/>
        </authorList>
    </citation>
    <scope>NUCLEOTIDE SEQUENCE [LARGE SCALE GENOMIC DNA]</scope>
    <source>
        <strain evidence="10 11">BP6252</strain>
    </source>
</reference>
<feature type="region of interest" description="Disordered" evidence="7">
    <location>
        <begin position="435"/>
        <end position="590"/>
    </location>
</feature>
<feature type="compositionally biased region" description="Basic and acidic residues" evidence="7">
    <location>
        <begin position="241"/>
        <end position="273"/>
    </location>
</feature>
<dbReference type="SUPFAM" id="SSF46785">
    <property type="entry name" value="Winged helix' DNA-binding domain"/>
    <property type="match status" value="1"/>
</dbReference>
<feature type="domain" description="Fork-head" evidence="8">
    <location>
        <begin position="588"/>
        <end position="686"/>
    </location>
</feature>
<dbReference type="AlphaFoldDB" id="A0A3D8QX72"/>
<evidence type="ECO:0000256" key="1">
    <source>
        <dbReference type="ARBA" id="ARBA00004123"/>
    </source>
</evidence>
<dbReference type="Proteomes" id="UP000256645">
    <property type="component" value="Unassembled WGS sequence"/>
</dbReference>
<dbReference type="GO" id="GO:0005634">
    <property type="term" value="C:nucleus"/>
    <property type="evidence" value="ECO:0007669"/>
    <property type="project" value="UniProtKB-SubCell"/>
</dbReference>
<dbReference type="GO" id="GO:0000978">
    <property type="term" value="F:RNA polymerase II cis-regulatory region sequence-specific DNA binding"/>
    <property type="evidence" value="ECO:0007669"/>
    <property type="project" value="TreeGrafter"/>
</dbReference>
<comment type="subcellular location">
    <subcellularLocation>
        <location evidence="1 6">Nucleus</location>
    </subcellularLocation>
</comment>
<proteinExistence type="predicted"/>
<dbReference type="Gene3D" id="1.20.5.170">
    <property type="match status" value="1"/>
</dbReference>
<evidence type="ECO:0000256" key="3">
    <source>
        <dbReference type="ARBA" id="ARBA00023125"/>
    </source>
</evidence>
<feature type="region of interest" description="Disordered" evidence="7">
    <location>
        <begin position="69"/>
        <end position="179"/>
    </location>
</feature>
<evidence type="ECO:0000259" key="9">
    <source>
        <dbReference type="PROSITE" id="PS50217"/>
    </source>
</evidence>
<evidence type="ECO:0000259" key="8">
    <source>
        <dbReference type="PROSITE" id="PS50039"/>
    </source>
</evidence>
<name>A0A3D8QX72_9HELO</name>
<dbReference type="PROSITE" id="PS50217">
    <property type="entry name" value="BZIP"/>
    <property type="match status" value="1"/>
</dbReference>
<feature type="compositionally biased region" description="Basic and acidic residues" evidence="7">
    <location>
        <begin position="73"/>
        <end position="94"/>
    </location>
</feature>
<evidence type="ECO:0000256" key="5">
    <source>
        <dbReference type="ARBA" id="ARBA00023242"/>
    </source>
</evidence>
<dbReference type="PRINTS" id="PR00053">
    <property type="entry name" value="FORKHEAD"/>
</dbReference>
<protein>
    <recommendedName>
        <fullName evidence="12">Fork-head domain-containing protein</fullName>
    </recommendedName>
</protein>
<dbReference type="SUPFAM" id="SSF57959">
    <property type="entry name" value="Leucine zipper domain"/>
    <property type="match status" value="1"/>
</dbReference>
<dbReference type="GO" id="GO:0000981">
    <property type="term" value="F:DNA-binding transcription factor activity, RNA polymerase II-specific"/>
    <property type="evidence" value="ECO:0007669"/>
    <property type="project" value="TreeGrafter"/>
</dbReference>
<dbReference type="OrthoDB" id="5954824at2759"/>
<feature type="compositionally biased region" description="Low complexity" evidence="7">
    <location>
        <begin position="466"/>
        <end position="478"/>
    </location>
</feature>
<evidence type="ECO:0000256" key="6">
    <source>
        <dbReference type="PROSITE-ProRule" id="PRU00089"/>
    </source>
</evidence>
<dbReference type="InterPro" id="IPR001766">
    <property type="entry name" value="Fork_head_dom"/>
</dbReference>
<dbReference type="InterPro" id="IPR004827">
    <property type="entry name" value="bZIP"/>
</dbReference>
<dbReference type="EMBL" id="PDLM01000011">
    <property type="protein sequence ID" value="RDW66392.1"/>
    <property type="molecule type" value="Genomic_DNA"/>
</dbReference>
<evidence type="ECO:0000256" key="4">
    <source>
        <dbReference type="ARBA" id="ARBA00023163"/>
    </source>
</evidence>
<gene>
    <name evidence="10" type="ORF">BP6252_10027</name>
</gene>
<keyword evidence="11" id="KW-1185">Reference proteome</keyword>
<organism evidence="10 11">
    <name type="scientific">Coleophoma cylindrospora</name>
    <dbReference type="NCBI Taxonomy" id="1849047"/>
    <lineage>
        <taxon>Eukaryota</taxon>
        <taxon>Fungi</taxon>
        <taxon>Dikarya</taxon>
        <taxon>Ascomycota</taxon>
        <taxon>Pezizomycotina</taxon>
        <taxon>Leotiomycetes</taxon>
        <taxon>Helotiales</taxon>
        <taxon>Dermateaceae</taxon>
        <taxon>Coleophoma</taxon>
    </lineage>
</organism>
<accession>A0A3D8QX72</accession>
<feature type="domain" description="BZIP" evidence="9">
    <location>
        <begin position="156"/>
        <end position="206"/>
    </location>
</feature>
<dbReference type="PROSITE" id="PS50039">
    <property type="entry name" value="FORK_HEAD_3"/>
    <property type="match status" value="1"/>
</dbReference>
<dbReference type="STRING" id="1849047.A0A3D8QX72"/>
<dbReference type="PROSITE" id="PS00036">
    <property type="entry name" value="BZIP_BASIC"/>
    <property type="match status" value="1"/>
</dbReference>
<keyword evidence="4" id="KW-0804">Transcription</keyword>